<reference evidence="2" key="1">
    <citation type="submission" date="2020-07" db="EMBL/GenBank/DDBJ databases">
        <title>Genome sequence and genetic diversity analysis of an under-domesticated orphan crop, white fonio (Digitaria exilis).</title>
        <authorList>
            <person name="Bennetzen J.L."/>
            <person name="Chen S."/>
            <person name="Ma X."/>
            <person name="Wang X."/>
            <person name="Yssel A.E.J."/>
            <person name="Chaluvadi S.R."/>
            <person name="Johnson M."/>
            <person name="Gangashetty P."/>
            <person name="Hamidou F."/>
            <person name="Sanogo M.D."/>
            <person name="Zwaenepoel A."/>
            <person name="Wallace J."/>
            <person name="Van De Peer Y."/>
            <person name="Van Deynze A."/>
        </authorList>
    </citation>
    <scope>NUCLEOTIDE SEQUENCE</scope>
    <source>
        <tissue evidence="2">Leaves</tissue>
    </source>
</reference>
<gene>
    <name evidence="2" type="ORF">HU200_010237</name>
</gene>
<dbReference type="PANTHER" id="PTHR33373">
    <property type="entry name" value="OS07G0479600 PROTEIN"/>
    <property type="match status" value="1"/>
</dbReference>
<proteinExistence type="predicted"/>
<dbReference type="Pfam" id="PF13259">
    <property type="entry name" value="clamp_Gag1-like"/>
    <property type="match status" value="1"/>
</dbReference>
<sequence length="163" mass="18032">MTSSLSLYGSSGCIGNLSKSQSLSDSKLKGSLGKKSQYSSIGNRRQWQSSLEAMENNVSISVSLEGNISSIPNSIVNDSKMSIDNGVDTSFINHAAISWAEMRKQWVGHQAEVPRKAPRDPVISWCTTYDDLLSTSERFPQPIPLSEMVDFLVDIWHEEGLYD</sequence>
<name>A0A835FI79_9POAL</name>
<dbReference type="InterPro" id="IPR025124">
    <property type="entry name" value="Gag1-like_clamp"/>
</dbReference>
<feature type="domain" description="Gag1-like clamp" evidence="1">
    <location>
        <begin position="123"/>
        <end position="163"/>
    </location>
</feature>
<accession>A0A835FI79</accession>
<dbReference type="AlphaFoldDB" id="A0A835FI79"/>
<dbReference type="Proteomes" id="UP000636709">
    <property type="component" value="Unassembled WGS sequence"/>
</dbReference>
<evidence type="ECO:0000259" key="1">
    <source>
        <dbReference type="Pfam" id="PF13259"/>
    </source>
</evidence>
<dbReference type="EMBL" id="JACEFO010000718">
    <property type="protein sequence ID" value="KAF8759208.1"/>
    <property type="molecule type" value="Genomic_DNA"/>
</dbReference>
<keyword evidence="3" id="KW-1185">Reference proteome</keyword>
<protein>
    <recommendedName>
        <fullName evidence="1">Gag1-like clamp domain-containing protein</fullName>
    </recommendedName>
</protein>
<comment type="caution">
    <text evidence="2">The sequence shown here is derived from an EMBL/GenBank/DDBJ whole genome shotgun (WGS) entry which is preliminary data.</text>
</comment>
<dbReference type="PANTHER" id="PTHR33373:SF28">
    <property type="entry name" value="OS07G0479600 PROTEIN"/>
    <property type="match status" value="1"/>
</dbReference>
<evidence type="ECO:0000313" key="2">
    <source>
        <dbReference type="EMBL" id="KAF8759208.1"/>
    </source>
</evidence>
<organism evidence="2 3">
    <name type="scientific">Digitaria exilis</name>
    <dbReference type="NCBI Taxonomy" id="1010633"/>
    <lineage>
        <taxon>Eukaryota</taxon>
        <taxon>Viridiplantae</taxon>
        <taxon>Streptophyta</taxon>
        <taxon>Embryophyta</taxon>
        <taxon>Tracheophyta</taxon>
        <taxon>Spermatophyta</taxon>
        <taxon>Magnoliopsida</taxon>
        <taxon>Liliopsida</taxon>
        <taxon>Poales</taxon>
        <taxon>Poaceae</taxon>
        <taxon>PACMAD clade</taxon>
        <taxon>Panicoideae</taxon>
        <taxon>Panicodae</taxon>
        <taxon>Paniceae</taxon>
        <taxon>Anthephorinae</taxon>
        <taxon>Digitaria</taxon>
    </lineage>
</organism>
<dbReference type="OrthoDB" id="1896025at2759"/>
<evidence type="ECO:0000313" key="3">
    <source>
        <dbReference type="Proteomes" id="UP000636709"/>
    </source>
</evidence>